<name>A0A2H0RAV2_UNCKA</name>
<dbReference type="EMBL" id="PCXU01000013">
    <property type="protein sequence ID" value="PIR43662.1"/>
    <property type="molecule type" value="Genomic_DNA"/>
</dbReference>
<evidence type="ECO:0000313" key="2">
    <source>
        <dbReference type="EMBL" id="PIR43662.1"/>
    </source>
</evidence>
<keyword evidence="1" id="KW-1133">Transmembrane helix</keyword>
<reference evidence="2 3" key="1">
    <citation type="submission" date="2017-09" db="EMBL/GenBank/DDBJ databases">
        <title>Depth-based differentiation of microbial function through sediment-hosted aquifers and enrichment of novel symbionts in the deep terrestrial subsurface.</title>
        <authorList>
            <person name="Probst A.J."/>
            <person name="Ladd B."/>
            <person name="Jarett J.K."/>
            <person name="Geller-Mcgrath D.E."/>
            <person name="Sieber C.M."/>
            <person name="Emerson J.B."/>
            <person name="Anantharaman K."/>
            <person name="Thomas B.C."/>
            <person name="Malmstrom R."/>
            <person name="Stieglmeier M."/>
            <person name="Klingl A."/>
            <person name="Woyke T."/>
            <person name="Ryan C.M."/>
            <person name="Banfield J.F."/>
        </authorList>
    </citation>
    <scope>NUCLEOTIDE SEQUENCE [LARGE SCALE GENOMIC DNA]</scope>
    <source>
        <strain evidence="2">CG10_big_fil_rev_8_21_14_0_10_32_10</strain>
    </source>
</reference>
<sequence length="297" mass="33654">MHKNHKTEAISSINPNVDKLKELQEKQSKFSLWKSIFQIASFVLIIALLFLVANYFALGDLIKNNIPKSTSKPPLIVLDPRVKIIKPTITPTTLDTNTYLNKEYKFKLKYSQEYLYTEELIDDIYKVSFTVKEGNTPTPGFYIEVSSGNLQSKISEKKNLINSVNGSILETKDFLIDSRHGTDITYTLNNFKLHYIVISFSNSVYVLNVPDHILNNVSSNFKFLLDTDLKNLAETCVVAGCNKELCVDKSKADQIYSACVYKNQYACYVNAECTVQKNSSCGWTETSDLKTCLDAKK</sequence>
<organism evidence="2 3">
    <name type="scientific">candidate division WWE3 bacterium CG10_big_fil_rev_8_21_14_0_10_32_10</name>
    <dbReference type="NCBI Taxonomy" id="1975090"/>
    <lineage>
        <taxon>Bacteria</taxon>
        <taxon>Katanobacteria</taxon>
    </lineage>
</organism>
<accession>A0A2H0RAV2</accession>
<gene>
    <name evidence="2" type="ORF">COV24_01235</name>
</gene>
<dbReference type="AlphaFoldDB" id="A0A2H0RAV2"/>
<protein>
    <submittedName>
        <fullName evidence="2">Uncharacterized protein</fullName>
    </submittedName>
</protein>
<feature type="transmembrane region" description="Helical" evidence="1">
    <location>
        <begin position="36"/>
        <end position="58"/>
    </location>
</feature>
<proteinExistence type="predicted"/>
<keyword evidence="1" id="KW-0812">Transmembrane</keyword>
<dbReference type="Proteomes" id="UP000230214">
    <property type="component" value="Unassembled WGS sequence"/>
</dbReference>
<evidence type="ECO:0000256" key="1">
    <source>
        <dbReference type="SAM" id="Phobius"/>
    </source>
</evidence>
<evidence type="ECO:0000313" key="3">
    <source>
        <dbReference type="Proteomes" id="UP000230214"/>
    </source>
</evidence>
<comment type="caution">
    <text evidence="2">The sequence shown here is derived from an EMBL/GenBank/DDBJ whole genome shotgun (WGS) entry which is preliminary data.</text>
</comment>
<keyword evidence="1" id="KW-0472">Membrane</keyword>